<feature type="region of interest" description="Disordered" evidence="7">
    <location>
        <begin position="629"/>
        <end position="657"/>
    </location>
</feature>
<keyword evidence="2" id="KW-0813">Transport</keyword>
<evidence type="ECO:0000256" key="2">
    <source>
        <dbReference type="ARBA" id="ARBA00022448"/>
    </source>
</evidence>
<comment type="caution">
    <text evidence="9">The sequence shown here is derived from an EMBL/GenBank/DDBJ whole genome shotgun (WGS) entry which is preliminary data.</text>
</comment>
<dbReference type="GO" id="GO:0030007">
    <property type="term" value="P:intracellular potassium ion homeostasis"/>
    <property type="evidence" value="ECO:0007669"/>
    <property type="project" value="TreeGrafter"/>
</dbReference>
<dbReference type="EMBL" id="JARKIF010000018">
    <property type="protein sequence ID" value="KAJ7619581.1"/>
    <property type="molecule type" value="Genomic_DNA"/>
</dbReference>
<evidence type="ECO:0000256" key="3">
    <source>
        <dbReference type="ARBA" id="ARBA00022692"/>
    </source>
</evidence>
<keyword evidence="5" id="KW-0406">Ion transport</keyword>
<keyword evidence="10" id="KW-1185">Reference proteome</keyword>
<dbReference type="Pfam" id="PF02386">
    <property type="entry name" value="TrkH"/>
    <property type="match status" value="1"/>
</dbReference>
<evidence type="ECO:0000256" key="1">
    <source>
        <dbReference type="ARBA" id="ARBA00004141"/>
    </source>
</evidence>
<dbReference type="InterPro" id="IPR003445">
    <property type="entry name" value="Cat_transpt"/>
</dbReference>
<accession>A0AAD7BFX2</accession>
<feature type="transmembrane region" description="Helical" evidence="8">
    <location>
        <begin position="337"/>
        <end position="360"/>
    </location>
</feature>
<gene>
    <name evidence="9" type="ORF">FB45DRAFT_1033429</name>
</gene>
<reference evidence="9" key="1">
    <citation type="submission" date="2023-03" db="EMBL/GenBank/DDBJ databases">
        <title>Massive genome expansion in bonnet fungi (Mycena s.s.) driven by repeated elements and novel gene families across ecological guilds.</title>
        <authorList>
            <consortium name="Lawrence Berkeley National Laboratory"/>
            <person name="Harder C.B."/>
            <person name="Miyauchi S."/>
            <person name="Viragh M."/>
            <person name="Kuo A."/>
            <person name="Thoen E."/>
            <person name="Andreopoulos B."/>
            <person name="Lu D."/>
            <person name="Skrede I."/>
            <person name="Drula E."/>
            <person name="Henrissat B."/>
            <person name="Morin E."/>
            <person name="Kohler A."/>
            <person name="Barry K."/>
            <person name="LaButti K."/>
            <person name="Morin E."/>
            <person name="Salamov A."/>
            <person name="Lipzen A."/>
            <person name="Mereny Z."/>
            <person name="Hegedus B."/>
            <person name="Baldrian P."/>
            <person name="Stursova M."/>
            <person name="Weitz H."/>
            <person name="Taylor A."/>
            <person name="Grigoriev I.V."/>
            <person name="Nagy L.G."/>
            <person name="Martin F."/>
            <person name="Kauserud H."/>
        </authorList>
    </citation>
    <scope>NUCLEOTIDE SEQUENCE</scope>
    <source>
        <strain evidence="9">9284</strain>
    </source>
</reference>
<feature type="compositionally biased region" description="Polar residues" evidence="7">
    <location>
        <begin position="644"/>
        <end position="657"/>
    </location>
</feature>
<evidence type="ECO:0000256" key="8">
    <source>
        <dbReference type="SAM" id="Phobius"/>
    </source>
</evidence>
<feature type="transmembrane region" description="Helical" evidence="8">
    <location>
        <begin position="285"/>
        <end position="305"/>
    </location>
</feature>
<feature type="transmembrane region" description="Helical" evidence="8">
    <location>
        <begin position="392"/>
        <end position="418"/>
    </location>
</feature>
<evidence type="ECO:0000256" key="5">
    <source>
        <dbReference type="ARBA" id="ARBA00023065"/>
    </source>
</evidence>
<proteinExistence type="predicted"/>
<dbReference type="AlphaFoldDB" id="A0AAD7BFX2"/>
<evidence type="ECO:0000256" key="4">
    <source>
        <dbReference type="ARBA" id="ARBA00022989"/>
    </source>
</evidence>
<feature type="transmembrane region" description="Helical" evidence="8">
    <location>
        <begin position="562"/>
        <end position="584"/>
    </location>
</feature>
<evidence type="ECO:0000256" key="6">
    <source>
        <dbReference type="ARBA" id="ARBA00023136"/>
    </source>
</evidence>
<feature type="transmembrane region" description="Helical" evidence="8">
    <location>
        <begin position="20"/>
        <end position="41"/>
    </location>
</feature>
<comment type="subcellular location">
    <subcellularLocation>
        <location evidence="1">Membrane</location>
        <topology evidence="1">Multi-pass membrane protein</topology>
    </subcellularLocation>
</comment>
<dbReference type="GO" id="GO:0005886">
    <property type="term" value="C:plasma membrane"/>
    <property type="evidence" value="ECO:0007669"/>
    <property type="project" value="TreeGrafter"/>
</dbReference>
<dbReference type="GO" id="GO:0140107">
    <property type="term" value="F:high-affinity potassium ion transmembrane transporter activity"/>
    <property type="evidence" value="ECO:0007669"/>
    <property type="project" value="TreeGrafter"/>
</dbReference>
<evidence type="ECO:0000313" key="9">
    <source>
        <dbReference type="EMBL" id="KAJ7619581.1"/>
    </source>
</evidence>
<dbReference type="GO" id="GO:1990573">
    <property type="term" value="P:potassium ion import across plasma membrane"/>
    <property type="evidence" value="ECO:0007669"/>
    <property type="project" value="TreeGrafter"/>
</dbReference>
<organism evidence="9 10">
    <name type="scientific">Roridomyces roridus</name>
    <dbReference type="NCBI Taxonomy" id="1738132"/>
    <lineage>
        <taxon>Eukaryota</taxon>
        <taxon>Fungi</taxon>
        <taxon>Dikarya</taxon>
        <taxon>Basidiomycota</taxon>
        <taxon>Agaricomycotina</taxon>
        <taxon>Agaricomycetes</taxon>
        <taxon>Agaricomycetidae</taxon>
        <taxon>Agaricales</taxon>
        <taxon>Marasmiineae</taxon>
        <taxon>Mycenaceae</taxon>
        <taxon>Roridomyces</taxon>
    </lineage>
</organism>
<keyword evidence="3 8" id="KW-0812">Transmembrane</keyword>
<protein>
    <submittedName>
        <fullName evidence="9">Potassium transporter</fullName>
    </submittedName>
</protein>
<dbReference type="PANTHER" id="PTHR31064:SF30">
    <property type="entry name" value="HIGH-AFFINITY POTASSIUM TRANSPORT PROTEIN-RELATED"/>
    <property type="match status" value="1"/>
</dbReference>
<dbReference type="PANTHER" id="PTHR31064">
    <property type="entry name" value="POTASSIUM TRANSPORT PROTEIN DDB_G0292412-RELATED"/>
    <property type="match status" value="1"/>
</dbReference>
<evidence type="ECO:0000313" key="10">
    <source>
        <dbReference type="Proteomes" id="UP001221142"/>
    </source>
</evidence>
<dbReference type="Proteomes" id="UP001221142">
    <property type="component" value="Unassembled WGS sequence"/>
</dbReference>
<evidence type="ECO:0000256" key="7">
    <source>
        <dbReference type="SAM" id="MobiDB-lite"/>
    </source>
</evidence>
<dbReference type="InterPro" id="IPR051143">
    <property type="entry name" value="TrkH_K-transport"/>
</dbReference>
<sequence>MTVTGLATIDLSTTTPWQQVILYFLMLIGDFTVVSWIMVLVRKWYFKNVCEYIDSKYYVRRPGLKKTRTMILNSISAPINMVRQTFSDSPNPPDKIEITRPTPRATVDDEIQLQRIQTSQSHRSAEQEAILSDARTFSSSPRAASMLLSPDPLPSPRGVAFGMSTSLQPQLQTIREGVAFPRRTVTIYSTQTKVDPAQKKFQGFGGFPGPVAVAQRVLKAGAPQTFRTLTRKMTLPYTETLGAKDTPWLSFDGLVVGRNSAFHTETLTDEQLETIGGVEYRALDLLSYLIPAYFVVTQLIAFTLFRTLAFNDDEIRLGAYSGGGLSLVDQGMVPFQAAYLMIFALMFVILAGNHALPIFLRLVIWIWSRITPPGSETDKTLSFLLKHPRRCFLYLFPSHQTWFLVICLAAFSALEWVAFEVLDLGLPFYEEMSKGPRIVAGLFQGLAARASGLSIVPVAASSPALQFLYVVMMYIAVYPVAMTIRSTNVYEAESLGVFEEPPPEEDEEPADLENYERRERIGRYLLWHLDRQMSIDIWWLVWGVFLVAVIERHNLLDDSKKWFDLFRVIFELVSAFGGIGLSLGLPTDNYSFSGALRPLSKLVVIVLMIRGRHRGLPVGVERAVTLPRELNTRNNNGAPGPAAPSSSTNVETQTQTA</sequence>
<keyword evidence="6 8" id="KW-0472">Membrane</keyword>
<name>A0AAD7BFX2_9AGAR</name>
<feature type="transmembrane region" description="Helical" evidence="8">
    <location>
        <begin position="533"/>
        <end position="550"/>
    </location>
</feature>
<keyword evidence="4 8" id="KW-1133">Transmembrane helix</keyword>